<feature type="compositionally biased region" description="Basic and acidic residues" evidence="2">
    <location>
        <begin position="1"/>
        <end position="26"/>
    </location>
</feature>
<evidence type="ECO:0000256" key="1">
    <source>
        <dbReference type="ARBA" id="ARBA00006795"/>
    </source>
</evidence>
<reference evidence="5" key="1">
    <citation type="submission" date="2021-03" db="EMBL/GenBank/DDBJ databases">
        <authorList>
            <person name="Tagirdzhanova G."/>
        </authorList>
    </citation>
    <scope>NUCLEOTIDE SEQUENCE</scope>
</reference>
<sequence length="703" mass="79813">MALEDFEKSIEEGRKAAHAREKQETGHRKHHHHHGHHRKRKHHQDDPLDRHKHKRARLSASPELEGDGRIQRSSSSRMKQPDSNRDLKGTTPSDKGRERDPFTTTSDSKQPGGLQRDSWMQMPSGNDIEFTQKAMKHPQSLNQSRSSGADFQLKIHDSELNKHHLQDLADGKVIEENVLEEPTEHEVNYFFGDAGSQWRMTKLKAVFRHAEESGKPVEAVALDRFGGLRAFDDAREEQIELDRRETYGSGYIGKEKPSGDLFAERKVNAGIRRTSPAAINDGHTAETIEKLSVNSQSPVSKPAVLDHTALNRLKARMMKAKLRGANDAASLETEYNAALDSSTNSVQSEFVVLSAMNNRQLARKNEVKNVNTKRGRERGLVEDNEDMSIEDMVREERRTRQQIGSEGQRYAESIAKDGKYTASDNLEYMDENAAKLAKRVHRSEINIKNGAIAEFQKMNRILDDCPLCHREESNSPPLAPVVSLATRVYLTLPTEPEISDGGACIVPVEHRVNLLECDDDEWEEIRNFMKSLTRMYHDQGRDVVFYENAAAPQRKKHAAMEVIPLPYSLGDSAPAFFKEAILSSDEEWTQHKKLIDTLSKAKQGLGRSAFRRSLVKEMPYFHVWFQVDGGLGHVVEDSSRWPKGDLFAREVIGGMLDKGPEIIKRQGRWSQGADSRVDGFRKRWRRFDWTRVLTDNGHSIANS</sequence>
<dbReference type="PANTHER" id="PTHR12072">
    <property type="entry name" value="CWF19, CELL CYCLE CONTROL PROTEIN"/>
    <property type="match status" value="1"/>
</dbReference>
<gene>
    <name evidence="5" type="ORF">HETSPECPRED_009977</name>
</gene>
<dbReference type="InterPro" id="IPR036265">
    <property type="entry name" value="HIT-like_sf"/>
</dbReference>
<dbReference type="GO" id="GO:0071014">
    <property type="term" value="C:post-mRNA release spliceosomal complex"/>
    <property type="evidence" value="ECO:0007669"/>
    <property type="project" value="TreeGrafter"/>
</dbReference>
<evidence type="ECO:0000259" key="3">
    <source>
        <dbReference type="Pfam" id="PF04676"/>
    </source>
</evidence>
<evidence type="ECO:0000313" key="5">
    <source>
        <dbReference type="EMBL" id="CAF9935998.1"/>
    </source>
</evidence>
<dbReference type="Pfam" id="PF04676">
    <property type="entry name" value="CwfJ_C_2"/>
    <property type="match status" value="1"/>
</dbReference>
<dbReference type="Pfam" id="PF04677">
    <property type="entry name" value="CwfJ_C_1"/>
    <property type="match status" value="1"/>
</dbReference>
<evidence type="ECO:0000313" key="6">
    <source>
        <dbReference type="Proteomes" id="UP000664521"/>
    </source>
</evidence>
<dbReference type="InterPro" id="IPR006768">
    <property type="entry name" value="Cwf19-like_C_dom-1"/>
</dbReference>
<keyword evidence="6" id="KW-1185">Reference proteome</keyword>
<comment type="similarity">
    <text evidence="1">Belongs to the CWF19 family.</text>
</comment>
<evidence type="ECO:0000256" key="2">
    <source>
        <dbReference type="SAM" id="MobiDB-lite"/>
    </source>
</evidence>
<comment type="caution">
    <text evidence="5">The sequence shown here is derived from an EMBL/GenBank/DDBJ whole genome shotgun (WGS) entry which is preliminary data.</text>
</comment>
<dbReference type="EMBL" id="CAJPDS010000087">
    <property type="protein sequence ID" value="CAF9935998.1"/>
    <property type="molecule type" value="Genomic_DNA"/>
</dbReference>
<protein>
    <recommendedName>
        <fullName evidence="7">Cwf19-like C-terminal domain-containing protein</fullName>
    </recommendedName>
</protein>
<feature type="compositionally biased region" description="Basic and acidic residues" evidence="2">
    <location>
        <begin position="79"/>
        <end position="101"/>
    </location>
</feature>
<dbReference type="GO" id="GO:0000398">
    <property type="term" value="P:mRNA splicing, via spliceosome"/>
    <property type="evidence" value="ECO:0007669"/>
    <property type="project" value="TreeGrafter"/>
</dbReference>
<dbReference type="OrthoDB" id="2113965at2759"/>
<feature type="domain" description="Cwf19-like protein C-terminal" evidence="3">
    <location>
        <begin position="587"/>
        <end position="690"/>
    </location>
</feature>
<accession>A0A8H3GAB9</accession>
<dbReference type="InterPro" id="IPR006767">
    <property type="entry name" value="Cwf19-like_C_dom-2"/>
</dbReference>
<dbReference type="SUPFAM" id="SSF54197">
    <property type="entry name" value="HIT-like"/>
    <property type="match status" value="1"/>
</dbReference>
<organism evidence="5 6">
    <name type="scientific">Heterodermia speciosa</name>
    <dbReference type="NCBI Taxonomy" id="116794"/>
    <lineage>
        <taxon>Eukaryota</taxon>
        <taxon>Fungi</taxon>
        <taxon>Dikarya</taxon>
        <taxon>Ascomycota</taxon>
        <taxon>Pezizomycotina</taxon>
        <taxon>Lecanoromycetes</taxon>
        <taxon>OSLEUM clade</taxon>
        <taxon>Lecanoromycetidae</taxon>
        <taxon>Caliciales</taxon>
        <taxon>Physciaceae</taxon>
        <taxon>Heterodermia</taxon>
    </lineage>
</organism>
<evidence type="ECO:0008006" key="7">
    <source>
        <dbReference type="Google" id="ProtNLM"/>
    </source>
</evidence>
<name>A0A8H3GAB9_9LECA</name>
<feature type="domain" description="Cwf19-like C-terminal" evidence="4">
    <location>
        <begin position="456"/>
        <end position="578"/>
    </location>
</feature>
<feature type="region of interest" description="Disordered" evidence="2">
    <location>
        <begin position="1"/>
        <end position="124"/>
    </location>
</feature>
<dbReference type="PANTHER" id="PTHR12072:SF5">
    <property type="entry name" value="CWF19-LIKE PROTEIN 2"/>
    <property type="match status" value="1"/>
</dbReference>
<feature type="compositionally biased region" description="Basic residues" evidence="2">
    <location>
        <begin position="27"/>
        <end position="42"/>
    </location>
</feature>
<dbReference type="AlphaFoldDB" id="A0A8H3GAB9"/>
<evidence type="ECO:0000259" key="4">
    <source>
        <dbReference type="Pfam" id="PF04677"/>
    </source>
</evidence>
<dbReference type="InterPro" id="IPR040194">
    <property type="entry name" value="Cwf19-like"/>
</dbReference>
<dbReference type="Gene3D" id="3.30.428.10">
    <property type="entry name" value="HIT-like"/>
    <property type="match status" value="1"/>
</dbReference>
<dbReference type="Proteomes" id="UP000664521">
    <property type="component" value="Unassembled WGS sequence"/>
</dbReference>
<proteinExistence type="inferred from homology"/>